<dbReference type="EMBL" id="UGSS01000002">
    <property type="protein sequence ID" value="SUB34428.1"/>
    <property type="molecule type" value="Genomic_DNA"/>
</dbReference>
<sequence>MNPIGLSVGLAILAILGCLAAYGASKLEKSTRKNPEDLETKKLDSHH</sequence>
<reference evidence="1 2" key="1">
    <citation type="submission" date="2018-06" db="EMBL/GenBank/DDBJ databases">
        <authorList>
            <consortium name="Pathogen Informatics"/>
            <person name="Doyle S."/>
        </authorList>
    </citation>
    <scope>NUCLEOTIDE SEQUENCE [LARGE SCALE GENOMIC DNA]</scope>
    <source>
        <strain evidence="1 2">NCTC10699</strain>
    </source>
</reference>
<evidence type="ECO:0000313" key="2">
    <source>
        <dbReference type="Proteomes" id="UP000254280"/>
    </source>
</evidence>
<gene>
    <name evidence="1" type="ORF">NCTC10699_02097</name>
</gene>
<proteinExistence type="predicted"/>
<dbReference type="AlphaFoldDB" id="A0A379B865"/>
<name>A0A379B865_9PAST</name>
<keyword evidence="2" id="KW-1185">Reference proteome</keyword>
<protein>
    <submittedName>
        <fullName evidence="1">Uncharacterized protein</fullName>
    </submittedName>
</protein>
<dbReference type="Proteomes" id="UP000254280">
    <property type="component" value="Unassembled WGS sequence"/>
</dbReference>
<accession>A0A379B865</accession>
<organism evidence="1 2">
    <name type="scientific">[Pasteurella] mairii</name>
    <dbReference type="NCBI Taxonomy" id="757"/>
    <lineage>
        <taxon>Bacteria</taxon>
        <taxon>Pseudomonadati</taxon>
        <taxon>Pseudomonadota</taxon>
        <taxon>Gammaproteobacteria</taxon>
        <taxon>Pasteurellales</taxon>
        <taxon>Pasteurellaceae</taxon>
    </lineage>
</organism>
<evidence type="ECO:0000313" key="1">
    <source>
        <dbReference type="EMBL" id="SUB34428.1"/>
    </source>
</evidence>